<evidence type="ECO:0000256" key="2">
    <source>
        <dbReference type="SAM" id="MobiDB-lite"/>
    </source>
</evidence>
<accession>W4N5S9</accession>
<dbReference type="InterPro" id="IPR011098">
    <property type="entry name" value="G5_dom"/>
</dbReference>
<keyword evidence="6" id="KW-1185">Reference proteome</keyword>
<dbReference type="Pfam" id="PF03990">
    <property type="entry name" value="DUF348"/>
    <property type="match status" value="3"/>
</dbReference>
<comment type="caution">
    <text evidence="5">The sequence shown here is derived from an EMBL/GenBank/DDBJ whole genome shotgun (WGS) entry which is preliminary data.</text>
</comment>
<dbReference type="InterPro" id="IPR007137">
    <property type="entry name" value="DUF348"/>
</dbReference>
<sequence length="475" mass="51603">MLRRIRTVTCVTAVTLASILAFGVGARKTVALTVDGKTTTVTTYAMSVDRLLQEQQVKVKTHDLVESTSNGTLQNHSVVTVRSAYQTTITIDGQEVPFWTVATSADQLLGFFEENEAEASKITVNIDNVYNKLTGGMVINQSGPVTVIADGKSSVAPNGKLPAASILDSKGIILNKEDRVSVEKDNGETILRVQRVTHDEQTRTKIVPHGTQTIIDASLQPGETVVRQEGEDGEIQQTYDVTYVDGVEESEKLINEVTTKIAIDQIIAVGPEKTESSDSDDSDNGQADSGSNDDDSDKSDKKDKSDDKDSDSTDKKNDSSNKDDSSKKNDSTSTPTTEPTQTQTPTPTPTQTQTQQSQTQQTTNASSGCRLYHPSAAQAQTYAAGAAAQYGWTGQNWTDLVKLWNRESSWMWSAENASSGAYGIPQSLPGSKMAAFGANWRDDAAVQIDWGLNYIAQRYGNPTKAWEHSEQHGWY</sequence>
<dbReference type="PROSITE" id="PS51109">
    <property type="entry name" value="G5"/>
    <property type="match status" value="1"/>
</dbReference>
<keyword evidence="1 3" id="KW-0732">Signal</keyword>
<feature type="region of interest" description="Disordered" evidence="2">
    <location>
        <begin position="271"/>
        <end position="368"/>
    </location>
</feature>
<dbReference type="AlphaFoldDB" id="W4N5S9"/>
<dbReference type="Gene3D" id="2.20.230.10">
    <property type="entry name" value="Resuscitation-promoting factor rpfb"/>
    <property type="match status" value="1"/>
</dbReference>
<name>W4N5S9_9BIFI</name>
<feature type="domain" description="G5" evidence="4">
    <location>
        <begin position="193"/>
        <end position="273"/>
    </location>
</feature>
<organism evidence="5 6">
    <name type="scientific">Bifidobacterium moukalabense DSM 27321</name>
    <dbReference type="NCBI Taxonomy" id="1435051"/>
    <lineage>
        <taxon>Bacteria</taxon>
        <taxon>Bacillati</taxon>
        <taxon>Actinomycetota</taxon>
        <taxon>Actinomycetes</taxon>
        <taxon>Bifidobacteriales</taxon>
        <taxon>Bifidobacteriaceae</taxon>
        <taxon>Bifidobacterium</taxon>
    </lineage>
</organism>
<dbReference type="SMART" id="SM01208">
    <property type="entry name" value="G5"/>
    <property type="match status" value="1"/>
</dbReference>
<evidence type="ECO:0000256" key="3">
    <source>
        <dbReference type="SAM" id="SignalP"/>
    </source>
</evidence>
<dbReference type="eggNOG" id="COG3583">
    <property type="taxonomic scope" value="Bacteria"/>
</dbReference>
<gene>
    <name evidence="5" type="ORF">BMOU_1294</name>
</gene>
<evidence type="ECO:0000256" key="1">
    <source>
        <dbReference type="ARBA" id="ARBA00022729"/>
    </source>
</evidence>
<evidence type="ECO:0000313" key="6">
    <source>
        <dbReference type="Proteomes" id="UP000019155"/>
    </source>
</evidence>
<feature type="compositionally biased region" description="Low complexity" evidence="2">
    <location>
        <begin position="331"/>
        <end position="363"/>
    </location>
</feature>
<dbReference type="SUPFAM" id="SSF53955">
    <property type="entry name" value="Lysozyme-like"/>
    <property type="match status" value="1"/>
</dbReference>
<dbReference type="InterPro" id="IPR023346">
    <property type="entry name" value="Lysozyme-like_dom_sf"/>
</dbReference>
<dbReference type="EMBL" id="AZMV01000007">
    <property type="protein sequence ID" value="ETY70443.1"/>
    <property type="molecule type" value="Genomic_DNA"/>
</dbReference>
<protein>
    <submittedName>
        <fullName evidence="5">Lytic transglycosylase</fullName>
    </submittedName>
</protein>
<dbReference type="Proteomes" id="UP000019155">
    <property type="component" value="Unassembled WGS sequence"/>
</dbReference>
<evidence type="ECO:0000259" key="4">
    <source>
        <dbReference type="PROSITE" id="PS51109"/>
    </source>
</evidence>
<proteinExistence type="predicted"/>
<evidence type="ECO:0000313" key="5">
    <source>
        <dbReference type="EMBL" id="ETY70443.1"/>
    </source>
</evidence>
<dbReference type="PATRIC" id="fig|1435051.3.peg.1272"/>
<dbReference type="Pfam" id="PF07501">
    <property type="entry name" value="G5"/>
    <property type="match status" value="1"/>
</dbReference>
<dbReference type="STRING" id="1435051.BMOU_1294"/>
<feature type="chain" id="PRO_5039184382" evidence="3">
    <location>
        <begin position="27"/>
        <end position="475"/>
    </location>
</feature>
<reference evidence="5 6" key="1">
    <citation type="journal article" date="2014" name="Genome Announc.">
        <title>The Genome Sequence of Bifidobacterium moukalabense DSM 27321 Highlights the Close Phylogenetic Relatedness with the Bifidobacterium dentium Taxon.</title>
        <authorList>
            <person name="Lugli G.A."/>
            <person name="Duranti S."/>
            <person name="Milani C."/>
            <person name="Turroni F."/>
            <person name="Viappiani A."/>
            <person name="Mangifesta M."/>
            <person name="van Sinderen D."/>
            <person name="Ventura M."/>
        </authorList>
    </citation>
    <scope>NUCLEOTIDE SEQUENCE [LARGE SCALE GENOMIC DNA]</scope>
    <source>
        <strain evidence="5 6">DSM 27321</strain>
    </source>
</reference>
<feature type="signal peptide" evidence="3">
    <location>
        <begin position="1"/>
        <end position="26"/>
    </location>
</feature>
<feature type="compositionally biased region" description="Basic and acidic residues" evidence="2">
    <location>
        <begin position="298"/>
        <end position="330"/>
    </location>
</feature>